<dbReference type="InterPro" id="IPR029044">
    <property type="entry name" value="Nucleotide-diphossugar_trans"/>
</dbReference>
<dbReference type="Pfam" id="PF00535">
    <property type="entry name" value="Glycos_transf_2"/>
    <property type="match status" value="1"/>
</dbReference>
<proteinExistence type="inferred from homology"/>
<dbReference type="PANTHER" id="PTHR48090:SF10">
    <property type="entry name" value="GLUCOSYL-3-PHOSPHOGLYCERATE SYNTHASE"/>
    <property type="match status" value="1"/>
</dbReference>
<evidence type="ECO:0000313" key="7">
    <source>
        <dbReference type="EMBL" id="SFF48349.1"/>
    </source>
</evidence>
<dbReference type="AlphaFoldDB" id="A0A1I2J1M4"/>
<evidence type="ECO:0000256" key="3">
    <source>
        <dbReference type="ARBA" id="ARBA00022676"/>
    </source>
</evidence>
<comment type="cofactor">
    <cofactor evidence="1">
        <name>Mg(2+)</name>
        <dbReference type="ChEBI" id="CHEBI:18420"/>
    </cofactor>
</comment>
<keyword evidence="3" id="KW-0328">Glycosyltransferase</keyword>
<comment type="similarity">
    <text evidence="2">Belongs to the glycosyltransferase 2 family.</text>
</comment>
<name>A0A1I2J1M4_9BACT</name>
<dbReference type="PANTHER" id="PTHR48090">
    <property type="entry name" value="UNDECAPRENYL-PHOSPHATE 4-DEOXY-4-FORMAMIDO-L-ARABINOSE TRANSFERASE-RELATED"/>
    <property type="match status" value="1"/>
</dbReference>
<evidence type="ECO:0000256" key="4">
    <source>
        <dbReference type="ARBA" id="ARBA00022679"/>
    </source>
</evidence>
<dbReference type="RefSeq" id="WP_091548900.1">
    <property type="nucleotide sequence ID" value="NZ_FONY01000040.1"/>
</dbReference>
<keyword evidence="8" id="KW-1185">Reference proteome</keyword>
<dbReference type="Proteomes" id="UP000199513">
    <property type="component" value="Unassembled WGS sequence"/>
</dbReference>
<evidence type="ECO:0000256" key="5">
    <source>
        <dbReference type="ARBA" id="ARBA00022842"/>
    </source>
</evidence>
<keyword evidence="5" id="KW-0460">Magnesium</keyword>
<dbReference type="InterPro" id="IPR050256">
    <property type="entry name" value="Glycosyltransferase_2"/>
</dbReference>
<dbReference type="EMBL" id="FONY01000040">
    <property type="protein sequence ID" value="SFF48349.1"/>
    <property type="molecule type" value="Genomic_DNA"/>
</dbReference>
<evidence type="ECO:0000256" key="1">
    <source>
        <dbReference type="ARBA" id="ARBA00001946"/>
    </source>
</evidence>
<dbReference type="OrthoDB" id="9810303at2"/>
<dbReference type="Gene3D" id="3.90.550.10">
    <property type="entry name" value="Spore Coat Polysaccharide Biosynthesis Protein SpsA, Chain A"/>
    <property type="match status" value="1"/>
</dbReference>
<dbReference type="SUPFAM" id="SSF53448">
    <property type="entry name" value="Nucleotide-diphospho-sugar transferases"/>
    <property type="match status" value="1"/>
</dbReference>
<keyword evidence="4 7" id="KW-0808">Transferase</keyword>
<feature type="domain" description="Glycosyltransferase 2-like" evidence="6">
    <location>
        <begin position="5"/>
        <end position="158"/>
    </location>
</feature>
<evidence type="ECO:0000313" key="8">
    <source>
        <dbReference type="Proteomes" id="UP000199513"/>
    </source>
</evidence>
<dbReference type="STRING" id="1003.SAMN04488541_104026"/>
<accession>A0A1I2J1M4</accession>
<evidence type="ECO:0000259" key="6">
    <source>
        <dbReference type="Pfam" id="PF00535"/>
    </source>
</evidence>
<evidence type="ECO:0000256" key="2">
    <source>
        <dbReference type="ARBA" id="ARBA00006739"/>
    </source>
</evidence>
<protein>
    <submittedName>
        <fullName evidence="7">Glycosyltransferase involved in cell wall bisynthesis</fullName>
    </submittedName>
</protein>
<dbReference type="InterPro" id="IPR001173">
    <property type="entry name" value="Glyco_trans_2-like"/>
</dbReference>
<dbReference type="GO" id="GO:0016757">
    <property type="term" value="F:glycosyltransferase activity"/>
    <property type="evidence" value="ECO:0007669"/>
    <property type="project" value="UniProtKB-KW"/>
</dbReference>
<reference evidence="8" key="1">
    <citation type="submission" date="2016-10" db="EMBL/GenBank/DDBJ databases">
        <authorList>
            <person name="Varghese N."/>
            <person name="Submissions S."/>
        </authorList>
    </citation>
    <scope>NUCLEOTIDE SEQUENCE [LARGE SCALE GENOMIC DNA]</scope>
    <source>
        <strain>GEY</strain>
        <strain evidence="8">DSM 9560</strain>
    </source>
</reference>
<organism evidence="7 8">
    <name type="scientific">Thermoflexibacter ruber</name>
    <dbReference type="NCBI Taxonomy" id="1003"/>
    <lineage>
        <taxon>Bacteria</taxon>
        <taxon>Pseudomonadati</taxon>
        <taxon>Bacteroidota</taxon>
        <taxon>Cytophagia</taxon>
        <taxon>Cytophagales</taxon>
        <taxon>Thermoflexibacteraceae</taxon>
        <taxon>Thermoflexibacter</taxon>
    </lineage>
</organism>
<sequence>MPQYSIIIRAYNEEKYIGQLFERIFRQSFIKETEVILVDSGSTDRTVAIAKQFAVKIVPITPAEFTFGRALNKGIAAAQGEILIFASAHVYPTDDFWIENLVKPFENEKIALSYGRQIGNEITKYSEHQIFKKWFPAESHPLQKHPFCNNANCAIRKSLWEQQPYDENITGLEDLDWANKILQKGYWISYVAEACIVHIHEETPAKIKNRYKREAIAYKRIFPEAHFSFWDFILLFFSNTLFDYAHALKEGKFWANIVDIPLFRFMQFLGTFQGYRHKGSVTEILKRRFYYPNRIR</sequence>
<gene>
    <name evidence="7" type="ORF">SAMN04488541_104026</name>
</gene>